<evidence type="ECO:0000313" key="4">
    <source>
        <dbReference type="Proteomes" id="UP000649617"/>
    </source>
</evidence>
<reference evidence="3" key="1">
    <citation type="submission" date="2021-02" db="EMBL/GenBank/DDBJ databases">
        <authorList>
            <person name="Dougan E. K."/>
            <person name="Rhodes N."/>
            <person name="Thang M."/>
            <person name="Chan C."/>
        </authorList>
    </citation>
    <scope>NUCLEOTIDE SEQUENCE</scope>
</reference>
<gene>
    <name evidence="3" type="primary">GIP</name>
    <name evidence="3" type="ORF">SPIL2461_LOCUS18675</name>
</gene>
<dbReference type="Proteomes" id="UP000649617">
    <property type="component" value="Unassembled WGS sequence"/>
</dbReference>
<dbReference type="EMBL" id="CAJNIZ010043982">
    <property type="protein sequence ID" value="CAE7674624.1"/>
    <property type="molecule type" value="Genomic_DNA"/>
</dbReference>
<feature type="non-terminal residue" evidence="3">
    <location>
        <position position="1826"/>
    </location>
</feature>
<evidence type="ECO:0000313" key="3">
    <source>
        <dbReference type="EMBL" id="CAE7674624.1"/>
    </source>
</evidence>
<feature type="region of interest" description="Disordered" evidence="2">
    <location>
        <begin position="678"/>
        <end position="707"/>
    </location>
</feature>
<feature type="coiled-coil region" evidence="1">
    <location>
        <begin position="707"/>
        <end position="734"/>
    </location>
</feature>
<feature type="region of interest" description="Disordered" evidence="2">
    <location>
        <begin position="1"/>
        <end position="25"/>
    </location>
</feature>
<sequence>QANGEQGWVYRDKDPPPGYSGENPQSTFKAYLRDLELWQAATDVPAEKQGLKLVQVLSGAAKSAVEVLTVDEIKGADGFANVVKKLKAAFAPFVETALPRALESALYGQPCSHKETLTEYLIRFQKGQAQLQDEGVTLPTKASGYLLYRQANLDHEMDSRLTTWLAGDFSLDNVTANLRRLERVVTEGGKKAFWTDFPEGAEDQPEELSAEPCVTLFDESGWPDDLEDDDPNFVYLNEGDLDEVLDEDEVAEALATYQQVRQQIKDTRLGRQFYRPPALSGKSREKGAGKGQAGRASPSPAKDLEESLPPDQRRGRFGISFFVVGGSEFPAYLLLLADGSRPELFIGSGLSSFIGVALEDHQGLVDTAAQEGLVGKNALLKYLGALRPLGLRGHWVDKPASARGIGGNASVVGVCELPVGLAGVPGVLEVTVVAEDVPLLIPISLLKALGAVINIPKSTIQLLHVQADTDGSSLKLAKQFVKNEIFERALSKCLCRSAVAQALCDLTPPLACSDMLASQVLRAEQRPAKAAPARATRPEHRGRAALKAWRIVLDKLYCVLQWGRYQTAISAWMCVSATNLEVSPASTTTTRSGTTLAATSKANFYKNYLEKNPEQLTRVKGLPIKPSEECLHEAQYLKGGGNGHMNWVHCSQCLSPWKLSPRSASIVIGRALVETTASSTPASAKAKAKPAPAPTPATSSSADTGKEEKYQAVIAGQKKDLDQLRAQLELLQGDADPVDPSLGVAESGSSQILAYYQAVLQQAEVPDSHSSVAQLNRETVEQRDPSSTRVLKPATPATFGRWLRGSAMGVEEFIVLKRDGEFVRRDRADFDSPTAFVPGIFHVINEPQLFVHANFSEDVEIFPNQEEAGKSKHWTFGKARPLEWKLWEEAPEAMVMARVGADKRRVDHVCRLARAQWARGKAFFIQAPDRVARTPAWEQLRANCLKSSAAQRLWRKSRTLTNAKDFVKYKHSSSPTSVSAETWWQSPVEDFPEFYPAEVDPDALDLDEILDQDANDVPGDGEEELEKNNSAPPVREPSAKEREAIQKLHQNLEHPSAASLARTLRIGGAPEHLWKWVKRSFRCPACSSGVLPKPARPAAIPKSYSPNVVVAVDLLQMPTWDGEQNSLGNFGTEQANSAFIRSEPEHLTKTAGVKGTEISQLTCERSVSRRYKDGALDQEDDDWKSLKPAKKATGKWKGFTDFYLTRSALKALRKHQQVQKNERYMYEVLPPHSFAAKKTSSDEVNERDIPEEEWPQWHVADAEEWSKIEGSPAVRVLSLAESLETLKRLEATHELSRVIDSRSVRRYKPSEQIGEPPSFKSRWCVRGDQDPDACELQAYSPTVCTQNLQVILQLAASHRMPGSCGDLKSAFMQSNPLQRPAGKLYARQPKGGLPGMVPGQIIDLVAGVYGLIDGPAHWRGTFKEYITSSLQYRQSRLDPTVFSLSYDNKLEGLIIVEIDDILSFGYTEHDRRLSMLRERFKFGKFKYLQELPEGTTFNGRRIRQAMDGTISVDMGKYVEERMAPVSIERGRRSHPESPATEDERQKARGVIGSIAWAAKEGRPDLAAPASILAARMKNLKVKDLLEINKAIQSAKGKRDLTLRYFPTPPERLGWGTVTDASWANHEDGSSQGAVAIVAFDKSLLEGEVAACSIVWWKSGKLRRKVTSTLAAEAQSLNKGLGDLVWARAIYAELLDPNFDLAEFKQSIKAQAELVLQKSDADKTLRESLSVSDAKSLYDNLMKDGNQPQDKFTALDVAIARERIDGMGVQVRWVEHQSMIVDALTKLGANPATLFDVIEKSTFRLVAEGDRLEERLRRRETGQVKRR</sequence>
<protein>
    <submittedName>
        <fullName evidence="3">GIP protein</fullName>
    </submittedName>
</protein>
<evidence type="ECO:0000256" key="1">
    <source>
        <dbReference type="SAM" id="Coils"/>
    </source>
</evidence>
<name>A0A812WE97_SYMPI</name>
<dbReference type="OrthoDB" id="417598at2759"/>
<proteinExistence type="predicted"/>
<feature type="region of interest" description="Disordered" evidence="2">
    <location>
        <begin position="1012"/>
        <end position="1042"/>
    </location>
</feature>
<organism evidence="3 4">
    <name type="scientific">Symbiodinium pilosum</name>
    <name type="common">Dinoflagellate</name>
    <dbReference type="NCBI Taxonomy" id="2952"/>
    <lineage>
        <taxon>Eukaryota</taxon>
        <taxon>Sar</taxon>
        <taxon>Alveolata</taxon>
        <taxon>Dinophyceae</taxon>
        <taxon>Suessiales</taxon>
        <taxon>Symbiodiniaceae</taxon>
        <taxon>Symbiodinium</taxon>
    </lineage>
</organism>
<keyword evidence="4" id="KW-1185">Reference proteome</keyword>
<comment type="caution">
    <text evidence="3">The sequence shown here is derived from an EMBL/GenBank/DDBJ whole genome shotgun (WGS) entry which is preliminary data.</text>
</comment>
<feature type="region of interest" description="Disordered" evidence="2">
    <location>
        <begin position="274"/>
        <end position="312"/>
    </location>
</feature>
<feature type="compositionally biased region" description="Acidic residues" evidence="2">
    <location>
        <begin position="1012"/>
        <end position="1025"/>
    </location>
</feature>
<accession>A0A812WE97</accession>
<feature type="region of interest" description="Disordered" evidence="2">
    <location>
        <begin position="1525"/>
        <end position="1546"/>
    </location>
</feature>
<evidence type="ECO:0000256" key="2">
    <source>
        <dbReference type="SAM" id="MobiDB-lite"/>
    </source>
</evidence>
<keyword evidence="1" id="KW-0175">Coiled coil</keyword>